<feature type="domain" description="Dynein heavy chain C-terminal" evidence="15">
    <location>
        <begin position="525"/>
        <end position="814"/>
    </location>
</feature>
<keyword evidence="9" id="KW-0969">Cilium</keyword>
<accession>A0A3B4ANU7</accession>
<dbReference type="Proteomes" id="UP000261520">
    <property type="component" value="Unplaced"/>
</dbReference>
<keyword evidence="7" id="KW-0243">Dynein</keyword>
<evidence type="ECO:0000259" key="14">
    <source>
        <dbReference type="Pfam" id="PF18198"/>
    </source>
</evidence>
<dbReference type="Gene3D" id="1.10.8.720">
    <property type="entry name" value="Region D6 of dynein motor"/>
    <property type="match status" value="1"/>
</dbReference>
<dbReference type="GO" id="GO:0045505">
    <property type="term" value="F:dynein intermediate chain binding"/>
    <property type="evidence" value="ECO:0007669"/>
    <property type="project" value="InterPro"/>
</dbReference>
<evidence type="ECO:0000256" key="3">
    <source>
        <dbReference type="ARBA" id="ARBA00022490"/>
    </source>
</evidence>
<name>A0A3B4ANU7_9GOBI</name>
<reference evidence="16" key="2">
    <citation type="submission" date="2025-09" db="UniProtKB">
        <authorList>
            <consortium name="Ensembl"/>
        </authorList>
    </citation>
    <scope>IDENTIFICATION</scope>
</reference>
<keyword evidence="17" id="KW-1185">Reference proteome</keyword>
<dbReference type="PANTHER" id="PTHR46961:SF18">
    <property type="entry name" value="DYNEIN AXONEMAL HEAVY CHAIN 5"/>
    <property type="match status" value="1"/>
</dbReference>
<dbReference type="FunFam" id="3.40.50.300:FF:000320">
    <property type="entry name" value="Dynein, axonemal, heavy chain 5"/>
    <property type="match status" value="1"/>
</dbReference>
<feature type="domain" description="Dynein heavy chain AAA lid" evidence="14">
    <location>
        <begin position="374"/>
        <end position="519"/>
    </location>
</feature>
<dbReference type="Gene3D" id="3.40.50.300">
    <property type="entry name" value="P-loop containing nucleotide triphosphate hydrolases"/>
    <property type="match status" value="1"/>
</dbReference>
<dbReference type="GO" id="GO:0005874">
    <property type="term" value="C:microtubule"/>
    <property type="evidence" value="ECO:0007669"/>
    <property type="project" value="UniProtKB-KW"/>
</dbReference>
<dbReference type="InterPro" id="IPR042219">
    <property type="entry name" value="AAA_lid_11_sf"/>
</dbReference>
<evidence type="ECO:0000256" key="8">
    <source>
        <dbReference type="ARBA" id="ARBA00023054"/>
    </source>
</evidence>
<dbReference type="PANTHER" id="PTHR46961">
    <property type="entry name" value="DYNEIN HEAVY CHAIN 1, AXONEMAL-LIKE PROTEIN"/>
    <property type="match status" value="1"/>
</dbReference>
<dbReference type="GO" id="GO:0005524">
    <property type="term" value="F:ATP binding"/>
    <property type="evidence" value="ECO:0007669"/>
    <property type="project" value="UniProtKB-KW"/>
</dbReference>
<evidence type="ECO:0000256" key="11">
    <source>
        <dbReference type="ARBA" id="ARBA00023212"/>
    </source>
</evidence>
<dbReference type="InterPro" id="IPR043160">
    <property type="entry name" value="Dynein_C_barrel"/>
</dbReference>
<keyword evidence="4" id="KW-0493">Microtubule</keyword>
<keyword evidence="10" id="KW-0505">Motor protein</keyword>
<dbReference type="InterPro" id="IPR026983">
    <property type="entry name" value="DHC"/>
</dbReference>
<dbReference type="Ensembl" id="ENSPMGT00000019246.1">
    <property type="protein sequence ID" value="ENSPMGP00000018041.1"/>
    <property type="gene ID" value="ENSPMGG00000014752.1"/>
</dbReference>
<dbReference type="GO" id="GO:0051959">
    <property type="term" value="F:dynein light intermediate chain binding"/>
    <property type="evidence" value="ECO:0007669"/>
    <property type="project" value="InterPro"/>
</dbReference>
<keyword evidence="11" id="KW-0206">Cytoskeleton</keyword>
<evidence type="ECO:0000313" key="16">
    <source>
        <dbReference type="Ensembl" id="ENSPMGP00000018041.1"/>
    </source>
</evidence>
<dbReference type="InterPro" id="IPR004273">
    <property type="entry name" value="Dynein_heavy_D6_P-loop"/>
</dbReference>
<evidence type="ECO:0000256" key="10">
    <source>
        <dbReference type="ARBA" id="ARBA00023175"/>
    </source>
</evidence>
<evidence type="ECO:0000256" key="7">
    <source>
        <dbReference type="ARBA" id="ARBA00023017"/>
    </source>
</evidence>
<dbReference type="AlphaFoldDB" id="A0A3B4ANU7"/>
<keyword evidence="5" id="KW-0547">Nucleotide-binding</keyword>
<dbReference type="Gene3D" id="1.10.8.1220">
    <property type="match status" value="1"/>
</dbReference>
<evidence type="ECO:0000256" key="12">
    <source>
        <dbReference type="ARBA" id="ARBA00023273"/>
    </source>
</evidence>
<dbReference type="FunFam" id="1.10.8.720:FF:000004">
    <property type="entry name" value="Dynein heavy chain 5, axonemal"/>
    <property type="match status" value="1"/>
</dbReference>
<dbReference type="Pfam" id="PF18199">
    <property type="entry name" value="Dynein_C"/>
    <property type="match status" value="1"/>
</dbReference>
<keyword evidence="3" id="KW-0963">Cytoplasm</keyword>
<evidence type="ECO:0000256" key="6">
    <source>
        <dbReference type="ARBA" id="ARBA00022840"/>
    </source>
</evidence>
<comment type="subcellular location">
    <subcellularLocation>
        <location evidence="1">Cytoplasm</location>
        <location evidence="1">Cytoskeleton</location>
        <location evidence="1">Cilium axoneme</location>
    </subcellularLocation>
</comment>
<dbReference type="InterPro" id="IPR041228">
    <property type="entry name" value="Dynein_C"/>
</dbReference>
<dbReference type="Gene3D" id="1.20.1270.280">
    <property type="match status" value="1"/>
</dbReference>
<dbReference type="STRING" id="409849.ENSPMGP00000018041"/>
<keyword evidence="12" id="KW-0966">Cell projection</keyword>
<dbReference type="GO" id="GO:0005930">
    <property type="term" value="C:axoneme"/>
    <property type="evidence" value="ECO:0007669"/>
    <property type="project" value="UniProtKB-SubCell"/>
</dbReference>
<evidence type="ECO:0000256" key="1">
    <source>
        <dbReference type="ARBA" id="ARBA00004430"/>
    </source>
</evidence>
<organism evidence="16 17">
    <name type="scientific">Periophthalmus magnuspinnatus</name>
    <dbReference type="NCBI Taxonomy" id="409849"/>
    <lineage>
        <taxon>Eukaryota</taxon>
        <taxon>Metazoa</taxon>
        <taxon>Chordata</taxon>
        <taxon>Craniata</taxon>
        <taxon>Vertebrata</taxon>
        <taxon>Euteleostomi</taxon>
        <taxon>Actinopterygii</taxon>
        <taxon>Neopterygii</taxon>
        <taxon>Teleostei</taxon>
        <taxon>Neoteleostei</taxon>
        <taxon>Acanthomorphata</taxon>
        <taxon>Gobiaria</taxon>
        <taxon>Gobiiformes</taxon>
        <taxon>Gobioidei</taxon>
        <taxon>Gobiidae</taxon>
        <taxon>Oxudercinae</taxon>
        <taxon>Periophthalmus</taxon>
    </lineage>
</organism>
<proteinExistence type="inferred from homology"/>
<evidence type="ECO:0000259" key="15">
    <source>
        <dbReference type="Pfam" id="PF18199"/>
    </source>
</evidence>
<dbReference type="FunFam" id="3.10.490.20:FF:000003">
    <property type="entry name" value="Dynein heavy chain 5, axonemal"/>
    <property type="match status" value="1"/>
</dbReference>
<evidence type="ECO:0000256" key="4">
    <source>
        <dbReference type="ARBA" id="ARBA00022701"/>
    </source>
</evidence>
<dbReference type="Pfam" id="PF18198">
    <property type="entry name" value="AAA_lid_11"/>
    <property type="match status" value="1"/>
</dbReference>
<dbReference type="GO" id="GO:0007018">
    <property type="term" value="P:microtubule-based movement"/>
    <property type="evidence" value="ECO:0007669"/>
    <property type="project" value="InterPro"/>
</dbReference>
<dbReference type="GO" id="GO:0030286">
    <property type="term" value="C:dynein complex"/>
    <property type="evidence" value="ECO:0007669"/>
    <property type="project" value="UniProtKB-KW"/>
</dbReference>
<dbReference type="Gene3D" id="3.10.490.20">
    <property type="match status" value="1"/>
</dbReference>
<evidence type="ECO:0000256" key="5">
    <source>
        <dbReference type="ARBA" id="ARBA00022741"/>
    </source>
</evidence>
<dbReference type="InterPro" id="IPR041658">
    <property type="entry name" value="AAA_lid_11"/>
</dbReference>
<keyword evidence="6" id="KW-0067">ATP-binding</keyword>
<dbReference type="FunFam" id="1.20.1270.280:FF:000002">
    <property type="entry name" value="Dynein heavy chain 5, axonemal"/>
    <property type="match status" value="1"/>
</dbReference>
<dbReference type="InterPro" id="IPR027417">
    <property type="entry name" value="P-loop_NTPase"/>
</dbReference>
<feature type="domain" description="Dynein heavy chain region D6 P-loop" evidence="13">
    <location>
        <begin position="238"/>
        <end position="343"/>
    </location>
</feature>
<evidence type="ECO:0008006" key="18">
    <source>
        <dbReference type="Google" id="ProtNLM"/>
    </source>
</evidence>
<dbReference type="Pfam" id="PF03028">
    <property type="entry name" value="Dynein_heavy"/>
    <property type="match status" value="1"/>
</dbReference>
<sequence>MIGILSTTKQTAAEVSAKINVAADAELKINLAQAEYRPVASRGSILYFLITEMSIVNVMYQTSLGQFLKIFDLSLERYSQTHSLPHTEIANIIEHLTFEVFRYTARGLYENHKFIFTLLLALKIDLQNNKIEHSKFQILIKGTVISGNSLNKYFCIYLSYFLYGVRKVTQNGKGWKAWVNADAPEEYFSLKNLISFGRSWCPDRTLCQAMKYVEDSMGARFAEPVILNLHSTWEETDPHTPLICFLSMGSDPTEQIEALAKRLQLGTHIYLTHNNGTSIYLFIIEYGGWVLLQNCHLGLEFMDELLETITVTETMHDSFRVWITTEPHNRFSIALLQCSIKFTNDPPQGVRAGLKRTFAGISQVQLEISNLPTWKPLLYSVAFLHTAVQERRKFGPLGWNIPYEFNSADFTASVEFVEKHLDECGKDVSWITVRYMLSEVQYGGRVTDDYDKRLLQCFARVILTKYSLVWFSKEMFDPSFCFYTGYKIPVCKTVKEYMEYIQSLPTTDSPQVLGLHPNADITYQTNTSADVLDTITNIQPKDSGGGSGETRESIVYKTAEDMLDKLPPNFVPHEMGALNPMNIFLRQEVDRMQRIITVVRISLTNLKLAIDGTIIMSENLRDALDNIFDARVPKLWKKISWESSTLGFWFSELLERNKQFFSWVFEGRPKTFWMTGFFNPQGFLTAMRQEVTRANKSWALDTVTLTNTVLKQTREEITAAPDEGVYVYGLYLDGAGWDRKNTYLIESSPKVLFTLLPVIHMFAVNSTTAPDPKLYICPIYKKPRRTDLNYITAVVLPTVQSPDHWILRGVALLCDIK</sequence>
<evidence type="ECO:0000256" key="2">
    <source>
        <dbReference type="ARBA" id="ARBA00008887"/>
    </source>
</evidence>
<evidence type="ECO:0000313" key="17">
    <source>
        <dbReference type="Proteomes" id="UP000261520"/>
    </source>
</evidence>
<comment type="similarity">
    <text evidence="2">Belongs to the dynein heavy chain family.</text>
</comment>
<protein>
    <recommendedName>
        <fullName evidence="18">Dynein heavy chain 8, axonemal</fullName>
    </recommendedName>
</protein>
<evidence type="ECO:0000256" key="9">
    <source>
        <dbReference type="ARBA" id="ARBA00023069"/>
    </source>
</evidence>
<reference evidence="16" key="1">
    <citation type="submission" date="2025-08" db="UniProtKB">
        <authorList>
            <consortium name="Ensembl"/>
        </authorList>
    </citation>
    <scope>IDENTIFICATION</scope>
</reference>
<evidence type="ECO:0000259" key="13">
    <source>
        <dbReference type="Pfam" id="PF03028"/>
    </source>
</evidence>
<dbReference type="FunFam" id="1.10.8.1220:FF:000001">
    <property type="entry name" value="Dynein axonemal heavy chain 5"/>
    <property type="match status" value="1"/>
</dbReference>
<dbReference type="GO" id="GO:0008569">
    <property type="term" value="F:minus-end-directed microtubule motor activity"/>
    <property type="evidence" value="ECO:0007669"/>
    <property type="project" value="InterPro"/>
</dbReference>
<keyword evidence="8" id="KW-0175">Coiled coil</keyword>